<evidence type="ECO:0000313" key="17">
    <source>
        <dbReference type="WBParaSite" id="DME_0000093401-mRNA-1"/>
    </source>
</evidence>
<dbReference type="STRING" id="318479.A0A0N4U2L8"/>
<dbReference type="PANTHER" id="PTHR10625">
    <property type="entry name" value="HISTONE DEACETYLASE HDAC1-RELATED"/>
    <property type="match status" value="1"/>
</dbReference>
<evidence type="ECO:0000313" key="15">
    <source>
        <dbReference type="Proteomes" id="UP000038040"/>
    </source>
</evidence>
<keyword evidence="3 9" id="KW-0378">Hydrolase</keyword>
<evidence type="ECO:0000313" key="14">
    <source>
        <dbReference type="EMBL" id="VDN55321.1"/>
    </source>
</evidence>
<keyword evidence="16" id="KW-1185">Reference proteome</keyword>
<evidence type="ECO:0000256" key="8">
    <source>
        <dbReference type="ARBA" id="ARBA00048287"/>
    </source>
</evidence>
<dbReference type="GO" id="GO:0141221">
    <property type="term" value="F:histone deacetylase activity, hydrolytic mechanism"/>
    <property type="evidence" value="ECO:0007669"/>
    <property type="project" value="UniProtKB-EC"/>
</dbReference>
<comment type="similarity">
    <text evidence="9">Belongs to the histone deacetylase family. HD Type 1 subfamily.</text>
</comment>
<dbReference type="Pfam" id="PF00850">
    <property type="entry name" value="Hist_deacetyl"/>
    <property type="match status" value="1"/>
</dbReference>
<organism evidence="15 17">
    <name type="scientific">Dracunculus medinensis</name>
    <name type="common">Guinea worm</name>
    <dbReference type="NCBI Taxonomy" id="318479"/>
    <lineage>
        <taxon>Eukaryota</taxon>
        <taxon>Metazoa</taxon>
        <taxon>Ecdysozoa</taxon>
        <taxon>Nematoda</taxon>
        <taxon>Chromadorea</taxon>
        <taxon>Rhabditida</taxon>
        <taxon>Spirurina</taxon>
        <taxon>Dracunculoidea</taxon>
        <taxon>Dracunculidae</taxon>
        <taxon>Dracunculus</taxon>
    </lineage>
</organism>
<dbReference type="InterPro" id="IPR037138">
    <property type="entry name" value="His_deacetylse_dom_sf"/>
</dbReference>
<dbReference type="InterPro" id="IPR023696">
    <property type="entry name" value="Ureohydrolase_dom_sf"/>
</dbReference>
<dbReference type="AlphaFoldDB" id="A0A0N4U2L8"/>
<dbReference type="Proteomes" id="UP000274756">
    <property type="component" value="Unassembled WGS sequence"/>
</dbReference>
<sequence length="392" mass="44336">MSKTRVCYYYHPDVGKFHYGPRHPMKPQRLAALHSLVVNYNLHEEMRVIVPSRASAIEVERFHSKEYIEFLQRISPRTASQYEHLFPKFNIGEDCPVFDGIFEFCSLYTGATLTATLLNHGLTDIAINWSGGLHHAKKREASGFCYVNDIVIGILELLKYHPRVMYIDIDIHHGDGVQEAFYLTDRVMTVSFHKYGGGFFPATGDMYEIGQGYGRYFAVNVPMCQGMDDENYHSLFKPIISTAVECYKPTAIVLQCGADSLGCDRLGCFNLSFSGHGECVNFVKNLGIPMLVVGGGGYTLRNVARCWAYETAILVGKPDISDDIPVTTEYFNFFAPEFKLKPELAKKLDNQNSKEYITAIKQDTLERLRQIRNAPAVQMFPIPDDIFDAQTV</sequence>
<gene>
    <name evidence="14" type="ORF">DME_LOCUS5294</name>
</gene>
<feature type="binding site" evidence="12">
    <location>
        <position position="259"/>
    </location>
    <ligand>
        <name>a divalent metal cation</name>
        <dbReference type="ChEBI" id="CHEBI:60240"/>
    </ligand>
</feature>
<keyword evidence="5 9" id="KW-0805">Transcription regulation</keyword>
<feature type="binding site" evidence="12">
    <location>
        <position position="170"/>
    </location>
    <ligand>
        <name>a divalent metal cation</name>
        <dbReference type="ChEBI" id="CHEBI:60240"/>
    </ligand>
</feature>
<evidence type="ECO:0000256" key="4">
    <source>
        <dbReference type="ARBA" id="ARBA00022853"/>
    </source>
</evidence>
<dbReference type="WBParaSite" id="DME_0000093401-mRNA-1">
    <property type="protein sequence ID" value="DME_0000093401-mRNA-1"/>
    <property type="gene ID" value="DME_0000093401"/>
</dbReference>
<evidence type="ECO:0000256" key="2">
    <source>
        <dbReference type="ARBA" id="ARBA00022491"/>
    </source>
</evidence>
<evidence type="ECO:0000256" key="1">
    <source>
        <dbReference type="ARBA" id="ARBA00004123"/>
    </source>
</evidence>
<dbReference type="InterPro" id="IPR003084">
    <property type="entry name" value="HDAC_I/II"/>
</dbReference>
<keyword evidence="2" id="KW-0678">Repressor</keyword>
<comment type="subcellular location">
    <subcellularLocation>
        <location evidence="1 9">Nucleus</location>
    </subcellularLocation>
</comment>
<evidence type="ECO:0000259" key="13">
    <source>
        <dbReference type="Pfam" id="PF00850"/>
    </source>
</evidence>
<dbReference type="EC" id="3.5.1.98" evidence="9"/>
<feature type="binding site" evidence="11">
    <location>
        <position position="143"/>
    </location>
    <ligand>
        <name>substrate</name>
    </ligand>
</feature>
<evidence type="ECO:0000256" key="5">
    <source>
        <dbReference type="ARBA" id="ARBA00023015"/>
    </source>
</evidence>
<evidence type="ECO:0000313" key="16">
    <source>
        <dbReference type="Proteomes" id="UP000274756"/>
    </source>
</evidence>
<dbReference type="PIRSF" id="PIRSF037913">
    <property type="entry name" value="His_deacetylse_1"/>
    <property type="match status" value="1"/>
</dbReference>
<dbReference type="Proteomes" id="UP000038040">
    <property type="component" value="Unplaced"/>
</dbReference>
<protein>
    <recommendedName>
        <fullName evidence="9">Histone deacetylase</fullName>
        <ecNumber evidence="9">3.5.1.98</ecNumber>
    </recommendedName>
</protein>
<evidence type="ECO:0000256" key="12">
    <source>
        <dbReference type="PIRSR" id="PIRSR037913-3"/>
    </source>
</evidence>
<evidence type="ECO:0000256" key="11">
    <source>
        <dbReference type="PIRSR" id="PIRSR037913-2"/>
    </source>
</evidence>
<dbReference type="GO" id="GO:0005634">
    <property type="term" value="C:nucleus"/>
    <property type="evidence" value="ECO:0007669"/>
    <property type="project" value="UniProtKB-SubCell"/>
</dbReference>
<keyword evidence="4 9" id="KW-0156">Chromatin regulator</keyword>
<evidence type="ECO:0000256" key="7">
    <source>
        <dbReference type="ARBA" id="ARBA00023242"/>
    </source>
</evidence>
<reference evidence="14 16" key="2">
    <citation type="submission" date="2018-11" db="EMBL/GenBank/DDBJ databases">
        <authorList>
            <consortium name="Pathogen Informatics"/>
        </authorList>
    </citation>
    <scope>NUCLEOTIDE SEQUENCE [LARGE SCALE GENOMIC DNA]</scope>
</reference>
<reference evidence="17" key="1">
    <citation type="submission" date="2017-02" db="UniProtKB">
        <authorList>
            <consortium name="WormBaseParasite"/>
        </authorList>
    </citation>
    <scope>IDENTIFICATION</scope>
</reference>
<feature type="binding site" evidence="11">
    <location>
        <position position="298"/>
    </location>
    <ligand>
        <name>substrate</name>
    </ligand>
</feature>
<dbReference type="PANTHER" id="PTHR10625:SF36">
    <property type="entry name" value="HISTONE DEACETYLASE 3"/>
    <property type="match status" value="1"/>
</dbReference>
<dbReference type="Gene3D" id="3.40.800.20">
    <property type="entry name" value="Histone deacetylase domain"/>
    <property type="match status" value="1"/>
</dbReference>
<feature type="binding site" evidence="12">
    <location>
        <position position="172"/>
    </location>
    <ligand>
        <name>a divalent metal cation</name>
        <dbReference type="ChEBI" id="CHEBI:60240"/>
    </ligand>
</feature>
<feature type="domain" description="Histone deacetylase" evidence="13">
    <location>
        <begin position="23"/>
        <end position="313"/>
    </location>
</feature>
<dbReference type="SUPFAM" id="SSF52768">
    <property type="entry name" value="Arginase/deacetylase"/>
    <property type="match status" value="1"/>
</dbReference>
<evidence type="ECO:0000256" key="6">
    <source>
        <dbReference type="ARBA" id="ARBA00023163"/>
    </source>
</evidence>
<comment type="catalytic activity">
    <reaction evidence="8 9">
        <text>N(6)-acetyl-L-lysyl-[histone] + H2O = L-lysyl-[histone] + acetate</text>
        <dbReference type="Rhea" id="RHEA:58196"/>
        <dbReference type="Rhea" id="RHEA-COMP:9845"/>
        <dbReference type="Rhea" id="RHEA-COMP:11338"/>
        <dbReference type="ChEBI" id="CHEBI:15377"/>
        <dbReference type="ChEBI" id="CHEBI:29969"/>
        <dbReference type="ChEBI" id="CHEBI:30089"/>
        <dbReference type="ChEBI" id="CHEBI:61930"/>
        <dbReference type="EC" id="3.5.1.98"/>
    </reaction>
</comment>
<accession>A0A0N4U2L8</accession>
<dbReference type="EMBL" id="UYYG01001152">
    <property type="protein sequence ID" value="VDN55321.1"/>
    <property type="molecule type" value="Genomic_DNA"/>
</dbReference>
<dbReference type="PRINTS" id="PR01270">
    <property type="entry name" value="HDASUPER"/>
</dbReference>
<evidence type="ECO:0000256" key="10">
    <source>
        <dbReference type="PIRSR" id="PIRSR037913-1"/>
    </source>
</evidence>
<dbReference type="OrthoDB" id="1918432at2759"/>
<evidence type="ECO:0000256" key="9">
    <source>
        <dbReference type="PIRNR" id="PIRNR037913"/>
    </source>
</evidence>
<keyword evidence="7 9" id="KW-0539">Nucleus</keyword>
<feature type="binding site" evidence="11">
    <location>
        <position position="94"/>
    </location>
    <ligand>
        <name>substrate</name>
    </ligand>
</feature>
<dbReference type="GO" id="GO:0040029">
    <property type="term" value="P:epigenetic regulation of gene expression"/>
    <property type="evidence" value="ECO:0007669"/>
    <property type="project" value="TreeGrafter"/>
</dbReference>
<feature type="active site" description="Proton acceptor" evidence="10">
    <location>
        <position position="135"/>
    </location>
</feature>
<dbReference type="PRINTS" id="PR01271">
    <property type="entry name" value="HISDACETLASE"/>
</dbReference>
<keyword evidence="6 9" id="KW-0804">Transcription</keyword>
<proteinExistence type="inferred from homology"/>
<dbReference type="InterPro" id="IPR000286">
    <property type="entry name" value="HDACs"/>
</dbReference>
<dbReference type="InterPro" id="IPR023801">
    <property type="entry name" value="His_deacetylse_dom"/>
</dbReference>
<keyword evidence="12" id="KW-0479">Metal-binding</keyword>
<evidence type="ECO:0000256" key="3">
    <source>
        <dbReference type="ARBA" id="ARBA00022801"/>
    </source>
</evidence>
<name>A0A0N4U2L8_DRAME</name>
<dbReference type="GO" id="GO:0046872">
    <property type="term" value="F:metal ion binding"/>
    <property type="evidence" value="ECO:0007669"/>
    <property type="project" value="UniProtKB-KW"/>
</dbReference>